<feature type="transmembrane region" description="Helical" evidence="1">
    <location>
        <begin position="81"/>
        <end position="100"/>
    </location>
</feature>
<name>A0A412FM36_9FIRM</name>
<evidence type="ECO:0000259" key="2">
    <source>
        <dbReference type="Pfam" id="PF13559"/>
    </source>
</evidence>
<keyword evidence="1" id="KW-1133">Transmembrane helix</keyword>
<comment type="caution">
    <text evidence="3">The sequence shown here is derived from an EMBL/GenBank/DDBJ whole genome shotgun (WGS) entry which is preliminary data.</text>
</comment>
<dbReference type="RefSeq" id="WP_117895911.1">
    <property type="nucleotide sequence ID" value="NZ_CABJCV010000024.1"/>
</dbReference>
<feature type="transmembrane region" description="Helical" evidence="1">
    <location>
        <begin position="58"/>
        <end position="75"/>
    </location>
</feature>
<feature type="transmembrane region" description="Helical" evidence="1">
    <location>
        <begin position="265"/>
        <end position="290"/>
    </location>
</feature>
<sequence length="391" mass="43643">MKRCILYLLAFQQVLCGLWIMIIFVQAFLPGTLFLPGCVLFFILQWGLSLLSHEKKTALRSGLYFLNIVLFAFGLPIQKNILTLVLTAVGLILETGLILTLEDLRDCSWGKLGIGALILILVNTVSAGPDLIRSSLLLVLAALCLRIQSQFFNPSDPAAMSQLDPDQEKLLLKLAGIQLAATLAIGPLSALILAAAGLFSQGLTWILSRLIEAFAFVFSAIILSLQSLIRWILAHQKGTEATTQTPQTEVILTPDPESANAASSAFNGILAVIAMIAVGLLLFFLLRWFLRLIRKSRSVSLEKGFRSEKIAASALGERPTLRQRLHSWLHPEVLSPVRKQYKEAVNERIQRGYPFASSETPWEYWQEVQDQEPDDQFKELTHAYNKERYRP</sequence>
<dbReference type="InterPro" id="IPR025403">
    <property type="entry name" value="TgpA-like_C"/>
</dbReference>
<keyword evidence="1" id="KW-0812">Transmembrane</keyword>
<dbReference type="Pfam" id="PF13559">
    <property type="entry name" value="DUF4129"/>
    <property type="match status" value="1"/>
</dbReference>
<evidence type="ECO:0000256" key="1">
    <source>
        <dbReference type="SAM" id="Phobius"/>
    </source>
</evidence>
<dbReference type="Proteomes" id="UP000284178">
    <property type="component" value="Unassembled WGS sequence"/>
</dbReference>
<feature type="domain" description="Protein-glutamine gamma-glutamyltransferase-like C-terminal" evidence="2">
    <location>
        <begin position="350"/>
        <end position="390"/>
    </location>
</feature>
<feature type="transmembrane region" description="Helical" evidence="1">
    <location>
        <begin position="211"/>
        <end position="233"/>
    </location>
</feature>
<proteinExistence type="predicted"/>
<feature type="transmembrane region" description="Helical" evidence="1">
    <location>
        <begin position="33"/>
        <end position="51"/>
    </location>
</feature>
<protein>
    <submittedName>
        <fullName evidence="3">DUF4129 domain-containing protein</fullName>
    </submittedName>
</protein>
<dbReference type="AlphaFoldDB" id="A0A412FM36"/>
<feature type="transmembrane region" description="Helical" evidence="1">
    <location>
        <begin position="175"/>
        <end position="199"/>
    </location>
</feature>
<reference evidence="3 4" key="1">
    <citation type="submission" date="2018-08" db="EMBL/GenBank/DDBJ databases">
        <title>A genome reference for cultivated species of the human gut microbiota.</title>
        <authorList>
            <person name="Zou Y."/>
            <person name="Xue W."/>
            <person name="Luo G."/>
        </authorList>
    </citation>
    <scope>NUCLEOTIDE SEQUENCE [LARGE SCALE GENOMIC DNA]</scope>
    <source>
        <strain evidence="3 4">AF24-29</strain>
    </source>
</reference>
<organism evidence="3 4">
    <name type="scientific">Holdemania filiformis</name>
    <dbReference type="NCBI Taxonomy" id="61171"/>
    <lineage>
        <taxon>Bacteria</taxon>
        <taxon>Bacillati</taxon>
        <taxon>Bacillota</taxon>
        <taxon>Erysipelotrichia</taxon>
        <taxon>Erysipelotrichales</taxon>
        <taxon>Erysipelotrichaceae</taxon>
        <taxon>Holdemania</taxon>
    </lineage>
</organism>
<feature type="transmembrane region" description="Helical" evidence="1">
    <location>
        <begin position="112"/>
        <end position="132"/>
    </location>
</feature>
<dbReference type="GeneID" id="83016718"/>
<dbReference type="EMBL" id="QRUP01000024">
    <property type="protein sequence ID" value="RGR69203.1"/>
    <property type="molecule type" value="Genomic_DNA"/>
</dbReference>
<evidence type="ECO:0000313" key="3">
    <source>
        <dbReference type="EMBL" id="RGR69203.1"/>
    </source>
</evidence>
<keyword evidence="1" id="KW-0472">Membrane</keyword>
<evidence type="ECO:0000313" key="4">
    <source>
        <dbReference type="Proteomes" id="UP000284178"/>
    </source>
</evidence>
<feature type="transmembrane region" description="Helical" evidence="1">
    <location>
        <begin position="7"/>
        <end position="27"/>
    </location>
</feature>
<accession>A0A412FM36</accession>
<keyword evidence="4" id="KW-1185">Reference proteome</keyword>
<gene>
    <name evidence="3" type="ORF">DWY25_15050</name>
</gene>